<dbReference type="InterPro" id="IPR050322">
    <property type="entry name" value="Fe-S_cluster_asmbl/transfer"/>
</dbReference>
<dbReference type="PANTHER" id="PTHR10072:SF41">
    <property type="entry name" value="IRON-SULFUR CLUSTER ASSEMBLY 1 HOMOLOG, MITOCHONDRIAL"/>
    <property type="match status" value="1"/>
</dbReference>
<protein>
    <recommendedName>
        <fullName evidence="2">Core domain-containing protein</fullName>
    </recommendedName>
</protein>
<dbReference type="GO" id="GO:0016226">
    <property type="term" value="P:iron-sulfur cluster assembly"/>
    <property type="evidence" value="ECO:0007669"/>
    <property type="project" value="InterPro"/>
</dbReference>
<evidence type="ECO:0000256" key="1">
    <source>
        <dbReference type="ARBA" id="ARBA00006718"/>
    </source>
</evidence>
<dbReference type="InterPro" id="IPR035903">
    <property type="entry name" value="HesB-like_dom_sf"/>
</dbReference>
<accession>A0A382BVM5</accession>
<name>A0A382BVM5_9ZZZZ</name>
<dbReference type="Gene3D" id="2.60.300.12">
    <property type="entry name" value="HesB-like domain"/>
    <property type="match status" value="1"/>
</dbReference>
<sequence length="116" mass="12548">MTSPISVTEAALTKIHELLKNAPEMEAVRPFVFGGGCSGMQHSMTFVEKKELRDIEFAPQMYIDPVALQFMDGATIDYVNDGMRETFVFNDVFKAQGGTGMCGGCGSATGPGYKSH</sequence>
<dbReference type="InterPro" id="IPR000361">
    <property type="entry name" value="ATAP_core_dom"/>
</dbReference>
<dbReference type="InterPro" id="IPR016092">
    <property type="entry name" value="ATAP"/>
</dbReference>
<evidence type="ECO:0000313" key="3">
    <source>
        <dbReference type="EMBL" id="SVB17551.1"/>
    </source>
</evidence>
<dbReference type="PANTHER" id="PTHR10072">
    <property type="entry name" value="IRON-SULFUR CLUSTER ASSEMBLY PROTEIN"/>
    <property type="match status" value="1"/>
</dbReference>
<organism evidence="3">
    <name type="scientific">marine metagenome</name>
    <dbReference type="NCBI Taxonomy" id="408172"/>
    <lineage>
        <taxon>unclassified sequences</taxon>
        <taxon>metagenomes</taxon>
        <taxon>ecological metagenomes</taxon>
    </lineage>
</organism>
<dbReference type="SUPFAM" id="SSF89360">
    <property type="entry name" value="HesB-like domain"/>
    <property type="match status" value="1"/>
</dbReference>
<dbReference type="AlphaFoldDB" id="A0A382BVM5"/>
<reference evidence="3" key="1">
    <citation type="submission" date="2018-05" db="EMBL/GenBank/DDBJ databases">
        <authorList>
            <person name="Lanie J.A."/>
            <person name="Ng W.-L."/>
            <person name="Kazmierczak K.M."/>
            <person name="Andrzejewski T.M."/>
            <person name="Davidsen T.M."/>
            <person name="Wayne K.J."/>
            <person name="Tettelin H."/>
            <person name="Glass J.I."/>
            <person name="Rusch D."/>
            <person name="Podicherti R."/>
            <person name="Tsui H.-C.T."/>
            <person name="Winkler M.E."/>
        </authorList>
    </citation>
    <scope>NUCLEOTIDE SEQUENCE</scope>
</reference>
<dbReference type="NCBIfam" id="TIGR00049">
    <property type="entry name" value="iron-sulfur cluster assembly accessory protein"/>
    <property type="match status" value="1"/>
</dbReference>
<feature type="domain" description="Core" evidence="2">
    <location>
        <begin position="5"/>
        <end position="90"/>
    </location>
</feature>
<dbReference type="GO" id="GO:0005737">
    <property type="term" value="C:cytoplasm"/>
    <property type="evidence" value="ECO:0007669"/>
    <property type="project" value="TreeGrafter"/>
</dbReference>
<comment type="similarity">
    <text evidence="1">Belongs to the HesB/IscA family.</text>
</comment>
<proteinExistence type="inferred from homology"/>
<evidence type="ECO:0000259" key="2">
    <source>
        <dbReference type="Pfam" id="PF01521"/>
    </source>
</evidence>
<gene>
    <name evidence="3" type="ORF">METZ01_LOCUS170405</name>
</gene>
<dbReference type="Pfam" id="PF01521">
    <property type="entry name" value="Fe-S_biosyn"/>
    <property type="match status" value="1"/>
</dbReference>
<dbReference type="GO" id="GO:0051537">
    <property type="term" value="F:2 iron, 2 sulfur cluster binding"/>
    <property type="evidence" value="ECO:0007669"/>
    <property type="project" value="TreeGrafter"/>
</dbReference>
<dbReference type="EMBL" id="UINC01031462">
    <property type="protein sequence ID" value="SVB17551.1"/>
    <property type="molecule type" value="Genomic_DNA"/>
</dbReference>